<comment type="caution">
    <text evidence="3">The sequence shown here is derived from an EMBL/GenBank/DDBJ whole genome shotgun (WGS) entry which is preliminary data.</text>
</comment>
<dbReference type="AlphaFoldDB" id="A0A3D9RP16"/>
<dbReference type="InterPro" id="IPR035940">
    <property type="entry name" value="CAP_sf"/>
</dbReference>
<evidence type="ECO:0000259" key="2">
    <source>
        <dbReference type="Pfam" id="PF00188"/>
    </source>
</evidence>
<reference evidence="3 4" key="1">
    <citation type="submission" date="2018-08" db="EMBL/GenBank/DDBJ databases">
        <title>Genomic Encyclopedia of Type Strains, Phase III (KMG-III): the genomes of soil and plant-associated and newly described type strains.</title>
        <authorList>
            <person name="Whitman W."/>
        </authorList>
    </citation>
    <scope>NUCLEOTIDE SEQUENCE [LARGE SCALE GENOMIC DNA]</scope>
    <source>
        <strain evidence="3 4">325-5</strain>
    </source>
</reference>
<feature type="chain" id="PRO_5017723106" evidence="1">
    <location>
        <begin position="25"/>
        <end position="164"/>
    </location>
</feature>
<sequence>MKTTIHKLSLLIITILLLSACSQEDDGIYFEPITESKISYTSIETEILILVNDYRLENGLNALEKLNIISTVAETHTHYMVEVGKVNHDNFPDRHEKLVKNADAKSVGENVAYGYSSAESVVNAWIQSEGHREIIEDPEYTHFGISTETDENGRNYFTHIFINK</sequence>
<evidence type="ECO:0000313" key="3">
    <source>
        <dbReference type="EMBL" id="REE81670.1"/>
    </source>
</evidence>
<dbReference type="PROSITE" id="PS51257">
    <property type="entry name" value="PROKAR_LIPOPROTEIN"/>
    <property type="match status" value="1"/>
</dbReference>
<evidence type="ECO:0000313" key="4">
    <source>
        <dbReference type="Proteomes" id="UP000256429"/>
    </source>
</evidence>
<organism evidence="3 4">
    <name type="scientific">Lutibacter oceani</name>
    <dbReference type="NCBI Taxonomy" id="1853311"/>
    <lineage>
        <taxon>Bacteria</taxon>
        <taxon>Pseudomonadati</taxon>
        <taxon>Bacteroidota</taxon>
        <taxon>Flavobacteriia</taxon>
        <taxon>Flavobacteriales</taxon>
        <taxon>Flavobacteriaceae</taxon>
        <taxon>Lutibacter</taxon>
    </lineage>
</organism>
<dbReference type="Proteomes" id="UP000256429">
    <property type="component" value="Unassembled WGS sequence"/>
</dbReference>
<protein>
    <submittedName>
        <fullName evidence="3">Cysteine-rich secretory protein family protein</fullName>
    </submittedName>
</protein>
<feature type="signal peptide" evidence="1">
    <location>
        <begin position="1"/>
        <end position="24"/>
    </location>
</feature>
<dbReference type="Gene3D" id="3.40.33.10">
    <property type="entry name" value="CAP"/>
    <property type="match status" value="1"/>
</dbReference>
<proteinExistence type="predicted"/>
<dbReference type="RefSeq" id="WP_115879159.1">
    <property type="nucleotide sequence ID" value="NZ_QTTQ01000010.1"/>
</dbReference>
<keyword evidence="4" id="KW-1185">Reference proteome</keyword>
<dbReference type="OrthoDB" id="982527at2"/>
<accession>A0A3D9RP16</accession>
<dbReference type="PANTHER" id="PTHR31157">
    <property type="entry name" value="SCP DOMAIN-CONTAINING PROTEIN"/>
    <property type="match status" value="1"/>
</dbReference>
<name>A0A3D9RP16_9FLAO</name>
<dbReference type="InterPro" id="IPR014044">
    <property type="entry name" value="CAP_dom"/>
</dbReference>
<dbReference type="EMBL" id="QTTQ01000010">
    <property type="protein sequence ID" value="REE81670.1"/>
    <property type="molecule type" value="Genomic_DNA"/>
</dbReference>
<dbReference type="PANTHER" id="PTHR31157:SF1">
    <property type="entry name" value="SCP DOMAIN-CONTAINING PROTEIN"/>
    <property type="match status" value="1"/>
</dbReference>
<feature type="domain" description="SCP" evidence="2">
    <location>
        <begin position="50"/>
        <end position="158"/>
    </location>
</feature>
<dbReference type="CDD" id="cd05379">
    <property type="entry name" value="CAP_bacterial"/>
    <property type="match status" value="1"/>
</dbReference>
<dbReference type="Pfam" id="PF00188">
    <property type="entry name" value="CAP"/>
    <property type="match status" value="1"/>
</dbReference>
<gene>
    <name evidence="3" type="ORF">BX611_1205</name>
</gene>
<evidence type="ECO:0000256" key="1">
    <source>
        <dbReference type="SAM" id="SignalP"/>
    </source>
</evidence>
<keyword evidence="1" id="KW-0732">Signal</keyword>
<dbReference type="SUPFAM" id="SSF55797">
    <property type="entry name" value="PR-1-like"/>
    <property type="match status" value="1"/>
</dbReference>